<keyword evidence="1" id="KW-0175">Coiled coil</keyword>
<feature type="compositionally biased region" description="Low complexity" evidence="2">
    <location>
        <begin position="382"/>
        <end position="419"/>
    </location>
</feature>
<name>H2T982_TAKRU</name>
<reference evidence="4" key="3">
    <citation type="submission" date="2025-09" db="UniProtKB">
        <authorList>
            <consortium name="Ensembl"/>
        </authorList>
    </citation>
    <scope>IDENTIFICATION</scope>
</reference>
<protein>
    <submittedName>
        <fullName evidence="4">Plasmalemma vesicle associated protein a</fullName>
    </submittedName>
</protein>
<accession>H2T982</accession>
<dbReference type="OMA" id="KARNDWD"/>
<reference evidence="4" key="2">
    <citation type="submission" date="2025-08" db="UniProtKB">
        <authorList>
            <consortium name="Ensembl"/>
        </authorList>
    </citation>
    <scope>IDENTIFICATION</scope>
</reference>
<dbReference type="PANTHER" id="PTHR21687">
    <property type="entry name" value="PLASMALEMMA VESICLE-ASSOCIATED PROTEIN"/>
    <property type="match status" value="1"/>
</dbReference>
<organism evidence="4 5">
    <name type="scientific">Takifugu rubripes</name>
    <name type="common">Japanese pufferfish</name>
    <name type="synonym">Fugu rubripes</name>
    <dbReference type="NCBI Taxonomy" id="31033"/>
    <lineage>
        <taxon>Eukaryota</taxon>
        <taxon>Metazoa</taxon>
        <taxon>Chordata</taxon>
        <taxon>Craniata</taxon>
        <taxon>Vertebrata</taxon>
        <taxon>Euteleostomi</taxon>
        <taxon>Actinopterygii</taxon>
        <taxon>Neopterygii</taxon>
        <taxon>Teleostei</taxon>
        <taxon>Neoteleostei</taxon>
        <taxon>Acanthomorphata</taxon>
        <taxon>Eupercaria</taxon>
        <taxon>Tetraodontiformes</taxon>
        <taxon>Tetradontoidea</taxon>
        <taxon>Tetraodontidae</taxon>
        <taxon>Takifugu</taxon>
    </lineage>
</organism>
<dbReference type="HOGENOM" id="CLU_032393_0_0_1"/>
<evidence type="ECO:0000256" key="1">
    <source>
        <dbReference type="SAM" id="Coils"/>
    </source>
</evidence>
<dbReference type="Proteomes" id="UP000005226">
    <property type="component" value="Chromosome 22"/>
</dbReference>
<evidence type="ECO:0000313" key="4">
    <source>
        <dbReference type="Ensembl" id="ENSTRUP00000021222.3"/>
    </source>
</evidence>
<keyword evidence="3" id="KW-0472">Membrane</keyword>
<feature type="coiled-coil region" evidence="1">
    <location>
        <begin position="312"/>
        <end position="339"/>
    </location>
</feature>
<evidence type="ECO:0000256" key="2">
    <source>
        <dbReference type="SAM" id="MobiDB-lite"/>
    </source>
</evidence>
<feature type="region of interest" description="Disordered" evidence="2">
    <location>
        <begin position="377"/>
        <end position="535"/>
    </location>
</feature>
<keyword evidence="5" id="KW-1185">Reference proteome</keyword>
<feature type="compositionally biased region" description="Low complexity" evidence="2">
    <location>
        <begin position="482"/>
        <end position="523"/>
    </location>
</feature>
<feature type="transmembrane region" description="Helical" evidence="3">
    <location>
        <begin position="31"/>
        <end position="57"/>
    </location>
</feature>
<dbReference type="Pfam" id="PF06637">
    <property type="entry name" value="PV-1"/>
    <property type="match status" value="1"/>
</dbReference>
<dbReference type="InParanoid" id="H2T982"/>
<dbReference type="Ensembl" id="ENSTRUT00000021310.3">
    <property type="protein sequence ID" value="ENSTRUP00000021222.3"/>
    <property type="gene ID" value="ENSTRUG00000008476.3"/>
</dbReference>
<reference evidence="4 5" key="1">
    <citation type="journal article" date="2011" name="Genome Biol. Evol.">
        <title>Integration of the genetic map and genome assembly of fugu facilitates insights into distinct features of genome evolution in teleosts and mammals.</title>
        <authorList>
            <person name="Kai W."/>
            <person name="Kikuchi K."/>
            <person name="Tohari S."/>
            <person name="Chew A.K."/>
            <person name="Tay A."/>
            <person name="Fujiwara A."/>
            <person name="Hosoya S."/>
            <person name="Suetake H."/>
            <person name="Naruse K."/>
            <person name="Brenner S."/>
            <person name="Suzuki Y."/>
            <person name="Venkatesh B."/>
        </authorList>
    </citation>
    <scope>NUCLEOTIDE SEQUENCE [LARGE SCALE GENOMIC DNA]</scope>
</reference>
<dbReference type="GO" id="GO:0002693">
    <property type="term" value="P:positive regulation of cellular extravasation"/>
    <property type="evidence" value="ECO:0007669"/>
    <property type="project" value="TreeGrafter"/>
</dbReference>
<dbReference type="PANTHER" id="PTHR21687:SF5">
    <property type="entry name" value="PLASMALEMMA VESICLE-ASSOCIATED PROTEIN"/>
    <property type="match status" value="1"/>
</dbReference>
<dbReference type="GeneTree" id="ENSGT00390000006166"/>
<evidence type="ECO:0000256" key="3">
    <source>
        <dbReference type="SAM" id="Phobius"/>
    </source>
</evidence>
<proteinExistence type="predicted"/>
<dbReference type="InterPro" id="IPR009538">
    <property type="entry name" value="PV-1"/>
</dbReference>
<keyword evidence="3" id="KW-0812">Transmembrane</keyword>
<sequence length="582" mass="63775">MYSNRYSYVPKHSPMAQKKMQYKSKGKSCGYYLRIVFFFSSLIQSLIIVSLVLFLIYGDNQDSASLSRIQDLEESFSRLSIENVALRRQRKNLTMFLNTTLMEKAHNDWELSRLRYHSNISIVDQLQELACPARTLPFISNCDCGLLVEQMKARIGLLEANYTQTSQRLKREMDHIAKDRDNLNLEAIGLRRDKLMHEKEAELCKESCKTEFVQSLSGISNVTNAFLNKINSLFPTHLAFQISCEKQRENLERIQSNCTSLSRDMEEKFQYYLDNIGGEVSSTLAENSRLKAENWRLFEDYRSCSQNRSGLSQQHRQDMNRLQEKHDQATERLLMEKKNLNGEITVLNRTVHYKNTEPATPFGKTNINNGWNLFSNTGGGSSSSSSSSSNSLSQSSRIGAASSSFNSGGSSSSSASSNNKPVSNGGILSFFGSNPSSSSSGSGSNKPGTGKGSTTSSYGGSAGSNLGSTGLGSEKSLTNAKTSSGSEASSSGSASRTSFPWFGTGRSTSLGSKSGSGTEKGPSGENGDGGHPGKFKHFSVSGLGLVLKVLDLEHDSLPDFTAVNSPSAHRRQQNTFGVLFLF</sequence>
<keyword evidence="3" id="KW-1133">Transmembrane helix</keyword>
<dbReference type="AlphaFoldDB" id="H2T982"/>
<dbReference type="GO" id="GO:0043114">
    <property type="term" value="P:regulation of vascular permeability"/>
    <property type="evidence" value="ECO:0007669"/>
    <property type="project" value="TreeGrafter"/>
</dbReference>
<feature type="compositionally biased region" description="Low complexity" evidence="2">
    <location>
        <begin position="429"/>
        <end position="459"/>
    </location>
</feature>
<evidence type="ECO:0000313" key="5">
    <source>
        <dbReference type="Proteomes" id="UP000005226"/>
    </source>
</evidence>
<dbReference type="eggNOG" id="ENOG502QS5C">
    <property type="taxonomic scope" value="Eukaryota"/>
</dbReference>